<dbReference type="PIRSF" id="PIRSF000423">
    <property type="entry name" value="ArgA"/>
    <property type="match status" value="1"/>
</dbReference>
<comment type="miscellaneous">
    <text evidence="8">In bacteria which possess the bifunctional enzyme ornithine acetyltransferase/N-acetylglutamate synthase (ArgJ), ArgA fulfills an anaplerotic role.</text>
</comment>
<dbReference type="CDD" id="cd04301">
    <property type="entry name" value="NAT_SF"/>
    <property type="match status" value="1"/>
</dbReference>
<comment type="subcellular location">
    <subcellularLocation>
        <location evidence="8">Cytoplasm</location>
    </subcellularLocation>
</comment>
<evidence type="ECO:0000256" key="7">
    <source>
        <dbReference type="ARBA" id="ARBA00048372"/>
    </source>
</evidence>
<proteinExistence type="inferred from homology"/>
<dbReference type="Gene3D" id="3.40.630.30">
    <property type="match status" value="1"/>
</dbReference>
<dbReference type="InterPro" id="IPR016181">
    <property type="entry name" value="Acyl_CoA_acyltransferase"/>
</dbReference>
<dbReference type="InterPro" id="IPR001048">
    <property type="entry name" value="Asp/Glu/Uridylate_kinase"/>
</dbReference>
<accession>A0ABS8GAD2</accession>
<gene>
    <name evidence="8 10" type="primary">argA</name>
    <name evidence="10" type="ORF">LJ739_14065</name>
</gene>
<dbReference type="HAMAP" id="MF_01105">
    <property type="entry name" value="N_acetyl_glu_synth"/>
    <property type="match status" value="1"/>
</dbReference>
<name>A0ABS8GAD2_9ALTE</name>
<dbReference type="InterPro" id="IPR010167">
    <property type="entry name" value="NH2A_AcTrfase"/>
</dbReference>
<dbReference type="CDD" id="cd04237">
    <property type="entry name" value="AAK_NAGS-ABP"/>
    <property type="match status" value="1"/>
</dbReference>
<keyword evidence="4 8" id="KW-0028">Amino-acid biosynthesis</keyword>
<comment type="pathway">
    <text evidence="1 8">Amino-acid biosynthesis; L-arginine biosynthesis; N(2)-acetyl-L-ornithine from L-glutamate: step 1/4.</text>
</comment>
<organism evidence="10 11">
    <name type="scientific">Fluctibacter halophilus</name>
    <dbReference type="NCBI Taxonomy" id="226011"/>
    <lineage>
        <taxon>Bacteria</taxon>
        <taxon>Pseudomonadati</taxon>
        <taxon>Pseudomonadota</taxon>
        <taxon>Gammaproteobacteria</taxon>
        <taxon>Alteromonadales</taxon>
        <taxon>Alteromonadaceae</taxon>
        <taxon>Fluctibacter</taxon>
    </lineage>
</organism>
<dbReference type="SUPFAM" id="SSF55729">
    <property type="entry name" value="Acyl-CoA N-acyltransferases (Nat)"/>
    <property type="match status" value="1"/>
</dbReference>
<evidence type="ECO:0000256" key="4">
    <source>
        <dbReference type="ARBA" id="ARBA00022605"/>
    </source>
</evidence>
<dbReference type="PANTHER" id="PTHR30602:SF12">
    <property type="entry name" value="AMINO-ACID ACETYLTRANSFERASE NAGS1, CHLOROPLASTIC-RELATED"/>
    <property type="match status" value="1"/>
</dbReference>
<evidence type="ECO:0000256" key="5">
    <source>
        <dbReference type="ARBA" id="ARBA00022679"/>
    </source>
</evidence>
<comment type="similarity">
    <text evidence="2 8">Belongs to the acetyltransferase family. ArgA subfamily.</text>
</comment>
<dbReference type="InterPro" id="IPR036393">
    <property type="entry name" value="AceGlu_kinase-like_sf"/>
</dbReference>
<keyword evidence="11" id="KW-1185">Reference proteome</keyword>
<keyword evidence="8" id="KW-0963">Cytoplasm</keyword>
<dbReference type="PROSITE" id="PS51186">
    <property type="entry name" value="GNAT"/>
    <property type="match status" value="1"/>
</dbReference>
<comment type="caution">
    <text evidence="10">The sequence shown here is derived from an EMBL/GenBank/DDBJ whole genome shotgun (WGS) entry which is preliminary data.</text>
</comment>
<comment type="catalytic activity">
    <reaction evidence="7 8">
        <text>L-glutamate + acetyl-CoA = N-acetyl-L-glutamate + CoA + H(+)</text>
        <dbReference type="Rhea" id="RHEA:24292"/>
        <dbReference type="ChEBI" id="CHEBI:15378"/>
        <dbReference type="ChEBI" id="CHEBI:29985"/>
        <dbReference type="ChEBI" id="CHEBI:44337"/>
        <dbReference type="ChEBI" id="CHEBI:57287"/>
        <dbReference type="ChEBI" id="CHEBI:57288"/>
        <dbReference type="EC" id="2.3.1.1"/>
    </reaction>
</comment>
<dbReference type="InterPro" id="IPR000182">
    <property type="entry name" value="GNAT_dom"/>
</dbReference>
<dbReference type="NCBIfam" id="NF003641">
    <property type="entry name" value="PRK05279.1"/>
    <property type="match status" value="1"/>
</dbReference>
<dbReference type="RefSeq" id="WP_229161453.1">
    <property type="nucleotide sequence ID" value="NZ_JAJEWP010000004.1"/>
</dbReference>
<keyword evidence="6 8" id="KW-0012">Acyltransferase</keyword>
<dbReference type="PANTHER" id="PTHR30602">
    <property type="entry name" value="AMINO-ACID ACETYLTRANSFERASE"/>
    <property type="match status" value="1"/>
</dbReference>
<protein>
    <recommendedName>
        <fullName evidence="8">Amino-acid acetyltransferase</fullName>
        <ecNumber evidence="8">2.3.1.1</ecNumber>
    </recommendedName>
    <alternativeName>
        <fullName evidence="8">N-acetylglutamate synthase</fullName>
        <shortName evidence="8">AGS</shortName>
        <shortName evidence="8">NAGS</shortName>
    </alternativeName>
</protein>
<evidence type="ECO:0000256" key="8">
    <source>
        <dbReference type="HAMAP-Rule" id="MF_01105"/>
    </source>
</evidence>
<dbReference type="EC" id="2.3.1.1" evidence="8"/>
<dbReference type="NCBIfam" id="TIGR01890">
    <property type="entry name" value="N-Ac-Glu-synth"/>
    <property type="match status" value="1"/>
</dbReference>
<dbReference type="SUPFAM" id="SSF53633">
    <property type="entry name" value="Carbamate kinase-like"/>
    <property type="match status" value="1"/>
</dbReference>
<dbReference type="Pfam" id="PF00696">
    <property type="entry name" value="AA_kinase"/>
    <property type="match status" value="1"/>
</dbReference>
<dbReference type="GO" id="GO:0016746">
    <property type="term" value="F:acyltransferase activity"/>
    <property type="evidence" value="ECO:0007669"/>
    <property type="project" value="UniProtKB-KW"/>
</dbReference>
<dbReference type="Gene3D" id="3.40.1160.10">
    <property type="entry name" value="Acetylglutamate kinase-like"/>
    <property type="match status" value="1"/>
</dbReference>
<evidence type="ECO:0000313" key="10">
    <source>
        <dbReference type="EMBL" id="MCC2617373.1"/>
    </source>
</evidence>
<evidence type="ECO:0000256" key="3">
    <source>
        <dbReference type="ARBA" id="ARBA00022571"/>
    </source>
</evidence>
<dbReference type="Pfam" id="PF00583">
    <property type="entry name" value="Acetyltransf_1"/>
    <property type="match status" value="1"/>
</dbReference>
<evidence type="ECO:0000256" key="2">
    <source>
        <dbReference type="ARBA" id="ARBA00009145"/>
    </source>
</evidence>
<reference evidence="10 11" key="1">
    <citation type="submission" date="2021-10" db="EMBL/GenBank/DDBJ databases">
        <title>Draft genome of Aestuariibacter halophilus JC2043.</title>
        <authorList>
            <person name="Emsley S.A."/>
            <person name="Pfannmuller K.M."/>
            <person name="Ushijima B."/>
            <person name="Saw J.H."/>
            <person name="Videau P."/>
        </authorList>
    </citation>
    <scope>NUCLEOTIDE SEQUENCE [LARGE SCALE GENOMIC DNA]</scope>
    <source>
        <strain evidence="10 11">JC2043</strain>
    </source>
</reference>
<keyword evidence="3 8" id="KW-0055">Arginine biosynthesis</keyword>
<dbReference type="EMBL" id="JAJEWP010000004">
    <property type="protein sequence ID" value="MCC2617373.1"/>
    <property type="molecule type" value="Genomic_DNA"/>
</dbReference>
<evidence type="ECO:0000313" key="11">
    <source>
        <dbReference type="Proteomes" id="UP001520878"/>
    </source>
</evidence>
<dbReference type="InterPro" id="IPR033719">
    <property type="entry name" value="NAGS_kin"/>
</dbReference>
<evidence type="ECO:0000256" key="6">
    <source>
        <dbReference type="ARBA" id="ARBA00023315"/>
    </source>
</evidence>
<keyword evidence="5 8" id="KW-0808">Transferase</keyword>
<sequence length="438" mass="48369">MVVSHHDSVKLFRNSLPYINAHRGKTFVLMFGGEAVENDNFANIIHDIALLASLGVRLVLVHGARPQIDQRIALRGLEKRFANTIRLTDKETLESVKDAAGSVRSQIEALLTMGLANSPMHGAQIRVCSGNLVVAMPMGVRDGVDYEHTGLVRRIDVNGINDHLDDGSIVLLSPMGYSSTGEVFNLSHEDVATQAAITLNADKLIILCDQDGILDETGKLLRNIDFTRLTDLQKAPHLDSKRSMLQAIATSLESGISRCHCVSYQKDGALLQELFTRDGAGSLISERYYEQLRDGTIDDVGGILNLINPLEQQGVLVKRSRELLEQEIEQFTVIERDGMIIACAAFYPYPSDGCGELACVATHPDYRGKNRAERLLEAIKKKALDQGLHSIFVLTTVTAHWFREQGFEPSSPVALPDGKKQLYNYQRNSKVFTLSLTS</sequence>
<evidence type="ECO:0000259" key="9">
    <source>
        <dbReference type="PROSITE" id="PS51186"/>
    </source>
</evidence>
<feature type="domain" description="N-acetyltransferase" evidence="9">
    <location>
        <begin position="290"/>
        <end position="429"/>
    </location>
</feature>
<dbReference type="Proteomes" id="UP001520878">
    <property type="component" value="Unassembled WGS sequence"/>
</dbReference>
<evidence type="ECO:0000256" key="1">
    <source>
        <dbReference type="ARBA" id="ARBA00004925"/>
    </source>
</evidence>